<dbReference type="EMBL" id="JAHRIP010021646">
    <property type="protein sequence ID" value="MEQ2288852.1"/>
    <property type="molecule type" value="Genomic_DNA"/>
</dbReference>
<feature type="non-terminal residue" evidence="1">
    <location>
        <position position="1"/>
    </location>
</feature>
<dbReference type="Gene3D" id="2.140.10.30">
    <property type="entry name" value="Dipeptidylpeptidase IV, N-terminal domain"/>
    <property type="match status" value="1"/>
</dbReference>
<protein>
    <submittedName>
        <fullName evidence="1">Inactive dipeptidyl peptidase 10</fullName>
    </submittedName>
</protein>
<organism evidence="1 2">
    <name type="scientific">Ameca splendens</name>
    <dbReference type="NCBI Taxonomy" id="208324"/>
    <lineage>
        <taxon>Eukaryota</taxon>
        <taxon>Metazoa</taxon>
        <taxon>Chordata</taxon>
        <taxon>Craniata</taxon>
        <taxon>Vertebrata</taxon>
        <taxon>Euteleostomi</taxon>
        <taxon>Actinopterygii</taxon>
        <taxon>Neopterygii</taxon>
        <taxon>Teleostei</taxon>
        <taxon>Neoteleostei</taxon>
        <taxon>Acanthomorphata</taxon>
        <taxon>Ovalentaria</taxon>
        <taxon>Atherinomorphae</taxon>
        <taxon>Cyprinodontiformes</taxon>
        <taxon>Goodeidae</taxon>
        <taxon>Ameca</taxon>
    </lineage>
</organism>
<reference evidence="1 2" key="1">
    <citation type="submission" date="2021-06" db="EMBL/GenBank/DDBJ databases">
        <authorList>
            <person name="Palmer J.M."/>
        </authorList>
    </citation>
    <scope>NUCLEOTIDE SEQUENCE [LARGE SCALE GENOMIC DNA]</scope>
    <source>
        <strain evidence="1 2">AS_MEX2019</strain>
        <tissue evidence="1">Muscle</tissue>
    </source>
</reference>
<accession>A0ABV0Y4Y8</accession>
<name>A0ABV0Y4Y8_9TELE</name>
<sequence>VYKHSFLASYLIYNLFTREVRELNPPEVSDSVLQFASWGVQGQQLSKQQSNQRRR</sequence>
<keyword evidence="2" id="KW-1185">Reference proteome</keyword>
<evidence type="ECO:0000313" key="2">
    <source>
        <dbReference type="Proteomes" id="UP001469553"/>
    </source>
</evidence>
<comment type="caution">
    <text evidence="1">The sequence shown here is derived from an EMBL/GenBank/DDBJ whole genome shotgun (WGS) entry which is preliminary data.</text>
</comment>
<gene>
    <name evidence="1" type="primary">DPP10_2</name>
    <name evidence="1" type="ORF">AMECASPLE_027096</name>
</gene>
<dbReference type="Proteomes" id="UP001469553">
    <property type="component" value="Unassembled WGS sequence"/>
</dbReference>
<proteinExistence type="predicted"/>
<evidence type="ECO:0000313" key="1">
    <source>
        <dbReference type="EMBL" id="MEQ2288852.1"/>
    </source>
</evidence>